<protein>
    <submittedName>
        <fullName evidence="1">(pine wood nematode) hypothetical protein</fullName>
    </submittedName>
</protein>
<dbReference type="EMBL" id="CAJFDI010000005">
    <property type="protein sequence ID" value="CAD5232837.1"/>
    <property type="molecule type" value="Genomic_DNA"/>
</dbReference>
<sequence length="406" mass="46582">MSEENLPAVVNTFNHAFSMVLNYVPASEKYSILLAMTELLEKFCVDQAKPVMVRKLLLNSLNNPDFQDDSQVEPLMRCYKTMSRYSSSMDRVKFMQMLKETSKFYWQYYSVFGEVLLEEDRADEINELFEECFRNCTISPQEFRENVCDDLKKYVTTDVDGQTTALFSTPVETEDTLMLFKPKTQEQKVANLNDTERLYDRPLRNVENSFLLGTPGKPNRFCAPRVDGVKFLDLVSAPHKDLEGVFSVVGYHLARLISGGKMKGVVEPRRVYFNSKIPKDATFGELLKHDLLVVVDDPGCLMEENKEESVRGYLSCMHFLMFGSPLKTRVLGGQVGLAEHYVKSAWLDGIMWSEIFKELLNSNGAVDWNHLIQKLQEFLDDAVDLSLPGYLGSVDEFNRIFDQCER</sequence>
<dbReference type="AlphaFoldDB" id="A0A1I7SUS5"/>
<organism evidence="2 4">
    <name type="scientific">Bursaphelenchus xylophilus</name>
    <name type="common">Pinewood nematode worm</name>
    <name type="synonym">Aphelenchoides xylophilus</name>
    <dbReference type="NCBI Taxonomy" id="6326"/>
    <lineage>
        <taxon>Eukaryota</taxon>
        <taxon>Metazoa</taxon>
        <taxon>Ecdysozoa</taxon>
        <taxon>Nematoda</taxon>
        <taxon>Chromadorea</taxon>
        <taxon>Rhabditida</taxon>
        <taxon>Tylenchina</taxon>
        <taxon>Tylenchomorpha</taxon>
        <taxon>Aphelenchoidea</taxon>
        <taxon>Aphelenchoididae</taxon>
        <taxon>Bursaphelenchus</taxon>
    </lineage>
</organism>
<proteinExistence type="predicted"/>
<dbReference type="SMR" id="A0A1I7SUS5"/>
<evidence type="ECO:0000313" key="2">
    <source>
        <dbReference type="Proteomes" id="UP000095284"/>
    </source>
</evidence>
<dbReference type="Proteomes" id="UP000582659">
    <property type="component" value="Unassembled WGS sequence"/>
</dbReference>
<dbReference type="WBParaSite" id="BXY_1679800.1">
    <property type="protein sequence ID" value="BXY_1679800.1"/>
    <property type="gene ID" value="BXY_1679800"/>
</dbReference>
<keyword evidence="3" id="KW-1185">Reference proteome</keyword>
<reference evidence="1" key="2">
    <citation type="submission" date="2020-09" db="EMBL/GenBank/DDBJ databases">
        <authorList>
            <person name="Kikuchi T."/>
        </authorList>
    </citation>
    <scope>NUCLEOTIDE SEQUENCE</scope>
    <source>
        <strain evidence="1">Ka4C1</strain>
    </source>
</reference>
<dbReference type="Proteomes" id="UP000659654">
    <property type="component" value="Unassembled WGS sequence"/>
</dbReference>
<accession>A0A1I7SUS5</accession>
<dbReference type="OrthoDB" id="10545882at2759"/>
<evidence type="ECO:0000313" key="1">
    <source>
        <dbReference type="EMBL" id="CAD5232837.1"/>
    </source>
</evidence>
<evidence type="ECO:0000313" key="4">
    <source>
        <dbReference type="WBParaSite" id="BXY_1679800.1"/>
    </source>
</evidence>
<name>A0A1I7SUS5_BURXY</name>
<reference evidence="4" key="1">
    <citation type="submission" date="2016-11" db="UniProtKB">
        <authorList>
            <consortium name="WormBaseParasite"/>
        </authorList>
    </citation>
    <scope>IDENTIFICATION</scope>
</reference>
<dbReference type="EMBL" id="CAJFCV020000005">
    <property type="protein sequence ID" value="CAG9125903.1"/>
    <property type="molecule type" value="Genomic_DNA"/>
</dbReference>
<dbReference type="Proteomes" id="UP000095284">
    <property type="component" value="Unplaced"/>
</dbReference>
<gene>
    <name evidence="1" type="ORF">BXYJ_LOCUS12928</name>
</gene>
<evidence type="ECO:0000313" key="3">
    <source>
        <dbReference type="Proteomes" id="UP000659654"/>
    </source>
</evidence>